<reference evidence="3 4" key="1">
    <citation type="journal article" date="2013" name="Genome Biol.">
        <title>Genome of Acanthamoeba castellanii highlights extensive lateral gene transfer and early evolution of tyrosine kinase signaling.</title>
        <authorList>
            <person name="Clarke M."/>
            <person name="Lohan A.J."/>
            <person name="Liu B."/>
            <person name="Lagkouvardos I."/>
            <person name="Roy S."/>
            <person name="Zafar N."/>
            <person name="Bertelli C."/>
            <person name="Schilde C."/>
            <person name="Kianianmomeni A."/>
            <person name="Burglin T.R."/>
            <person name="Frech C."/>
            <person name="Turcotte B."/>
            <person name="Kopec K.O."/>
            <person name="Synnott J.M."/>
            <person name="Choo C."/>
            <person name="Paponov I."/>
            <person name="Finkler A."/>
            <person name="Soon Heng Tan C."/>
            <person name="Hutchins A.P."/>
            <person name="Weinmeier T."/>
            <person name="Rattei T."/>
            <person name="Chu J.S."/>
            <person name="Gimenez G."/>
            <person name="Irimia M."/>
            <person name="Rigden D.J."/>
            <person name="Fitzpatrick D.A."/>
            <person name="Lorenzo-Morales J."/>
            <person name="Bateman A."/>
            <person name="Chiu C.H."/>
            <person name="Tang P."/>
            <person name="Hegemann P."/>
            <person name="Fromm H."/>
            <person name="Raoult D."/>
            <person name="Greub G."/>
            <person name="Miranda-Saavedra D."/>
            <person name="Chen N."/>
            <person name="Nash P."/>
            <person name="Ginger M.L."/>
            <person name="Horn M."/>
            <person name="Schaap P."/>
            <person name="Caler L."/>
            <person name="Loftus B."/>
        </authorList>
    </citation>
    <scope>NUCLEOTIDE SEQUENCE [LARGE SCALE GENOMIC DNA]</scope>
    <source>
        <strain evidence="3 4">Neff</strain>
    </source>
</reference>
<feature type="region of interest" description="Disordered" evidence="1">
    <location>
        <begin position="401"/>
        <end position="442"/>
    </location>
</feature>
<dbReference type="InterPro" id="IPR001611">
    <property type="entry name" value="Leu-rich_rpt"/>
</dbReference>
<dbReference type="Pfam" id="PF13516">
    <property type="entry name" value="LRR_6"/>
    <property type="match status" value="1"/>
</dbReference>
<dbReference type="Gene3D" id="3.80.10.10">
    <property type="entry name" value="Ribonuclease Inhibitor"/>
    <property type="match status" value="1"/>
</dbReference>
<protein>
    <submittedName>
        <fullName evidence="3">Fbox domain containing protein</fullName>
    </submittedName>
</protein>
<dbReference type="Pfam" id="PF00646">
    <property type="entry name" value="F-box"/>
    <property type="match status" value="1"/>
</dbReference>
<dbReference type="RefSeq" id="XP_004333543.1">
    <property type="nucleotide sequence ID" value="XM_004333495.1"/>
</dbReference>
<organism evidence="3 4">
    <name type="scientific">Acanthamoeba castellanii (strain ATCC 30010 / Neff)</name>
    <dbReference type="NCBI Taxonomy" id="1257118"/>
    <lineage>
        <taxon>Eukaryota</taxon>
        <taxon>Amoebozoa</taxon>
        <taxon>Discosea</taxon>
        <taxon>Longamoebia</taxon>
        <taxon>Centramoebida</taxon>
        <taxon>Acanthamoebidae</taxon>
        <taxon>Acanthamoeba</taxon>
    </lineage>
</organism>
<feature type="compositionally biased region" description="Basic and acidic residues" evidence="1">
    <location>
        <begin position="1"/>
        <end position="18"/>
    </location>
</feature>
<dbReference type="Proteomes" id="UP000011083">
    <property type="component" value="Unassembled WGS sequence"/>
</dbReference>
<dbReference type="EMBL" id="KB008148">
    <property type="protein sequence ID" value="ELR11530.1"/>
    <property type="molecule type" value="Genomic_DNA"/>
</dbReference>
<accession>L8GEK8</accession>
<dbReference type="SUPFAM" id="SSF52047">
    <property type="entry name" value="RNI-like"/>
    <property type="match status" value="1"/>
</dbReference>
<sequence length="442" mass="48710">MEGRVNESDEVAAYRHHDDDEDYDEEEVAGLYWLPAELWAMVCEYLGTGDLARLSTTCWTLRSHALAKVRHHTFTPSALAFAATWPALESLALSAWDAFPDTLVAHLPEALEGLDLSYTSITNRGLGRLPVGLTRLDLSGTQVTGAGLRALSALSSLRDLKLAGIVGLSARHLQALPASVEVLDLSNCSGPFSEKELGTADCHFGGSNCGLSVPRMMWPPALRELKLTGAHLSLALLYGMPTTLESLDISRCTMWPVPVDMDACLPRLQTLRADGAALHYRAYYAYSKTYVWNLPSGLKSLSLANVPHLANPTDWQLAFLPASITSLDLSITDIIQGQYSGIRETTAVWFDTLPKRLPHLRLLNLTKLWGGANPQCLEDPKWVDFVKLCAEEQRRITWHDLPVEDDDHDDCDNKGNQGDAAYDDEQDGNEDDEQGSLLFMGF</sequence>
<feature type="domain" description="F-box" evidence="2">
    <location>
        <begin position="33"/>
        <end position="65"/>
    </location>
</feature>
<dbReference type="KEGG" id="acan:ACA1_256790"/>
<name>L8GEK8_ACACF</name>
<evidence type="ECO:0000313" key="3">
    <source>
        <dbReference type="EMBL" id="ELR11530.1"/>
    </source>
</evidence>
<evidence type="ECO:0000256" key="1">
    <source>
        <dbReference type="SAM" id="MobiDB-lite"/>
    </source>
</evidence>
<dbReference type="CDD" id="cd09917">
    <property type="entry name" value="F-box_SF"/>
    <property type="match status" value="1"/>
</dbReference>
<dbReference type="GO" id="GO:0031146">
    <property type="term" value="P:SCF-dependent proteasomal ubiquitin-dependent protein catabolic process"/>
    <property type="evidence" value="ECO:0007669"/>
    <property type="project" value="TreeGrafter"/>
</dbReference>
<evidence type="ECO:0000259" key="2">
    <source>
        <dbReference type="Pfam" id="PF00646"/>
    </source>
</evidence>
<dbReference type="InterPro" id="IPR001810">
    <property type="entry name" value="F-box_dom"/>
</dbReference>
<proteinExistence type="predicted"/>
<dbReference type="GeneID" id="14912011"/>
<keyword evidence="4" id="KW-1185">Reference proteome</keyword>
<dbReference type="PANTHER" id="PTHR13318">
    <property type="entry name" value="PARTNER OF PAIRED, ISOFORM B-RELATED"/>
    <property type="match status" value="1"/>
</dbReference>
<gene>
    <name evidence="3" type="ORF">ACA1_256790</name>
</gene>
<feature type="compositionally biased region" description="Acidic residues" evidence="1">
    <location>
        <begin position="421"/>
        <end position="434"/>
    </location>
</feature>
<dbReference type="InterPro" id="IPR032675">
    <property type="entry name" value="LRR_dom_sf"/>
</dbReference>
<dbReference type="GO" id="GO:0019005">
    <property type="term" value="C:SCF ubiquitin ligase complex"/>
    <property type="evidence" value="ECO:0007669"/>
    <property type="project" value="TreeGrafter"/>
</dbReference>
<evidence type="ECO:0000313" key="4">
    <source>
        <dbReference type="Proteomes" id="UP000011083"/>
    </source>
</evidence>
<dbReference type="VEuPathDB" id="AmoebaDB:ACA1_256790"/>
<dbReference type="InterPro" id="IPR036047">
    <property type="entry name" value="F-box-like_dom_sf"/>
</dbReference>
<dbReference type="SUPFAM" id="SSF81383">
    <property type="entry name" value="F-box domain"/>
    <property type="match status" value="1"/>
</dbReference>
<feature type="region of interest" description="Disordered" evidence="1">
    <location>
        <begin position="1"/>
        <end position="21"/>
    </location>
</feature>
<dbReference type="AlphaFoldDB" id="L8GEK8"/>